<evidence type="ECO:0000256" key="1">
    <source>
        <dbReference type="SAM" id="MobiDB-lite"/>
    </source>
</evidence>
<dbReference type="InterPro" id="IPR011009">
    <property type="entry name" value="Kinase-like_dom_sf"/>
</dbReference>
<dbReference type="PANTHER" id="PTHR27006">
    <property type="entry name" value="PROMASTIGOTE SURFACE ANTIGEN PROTEIN PSA"/>
    <property type="match status" value="1"/>
</dbReference>
<dbReference type="EMBL" id="OZ021738">
    <property type="protein sequence ID" value="CAK9320953.1"/>
    <property type="molecule type" value="Genomic_DNA"/>
</dbReference>
<keyword evidence="4" id="KW-1185">Reference proteome</keyword>
<dbReference type="Gene3D" id="1.10.510.10">
    <property type="entry name" value="Transferase(Phosphotransferase) domain 1"/>
    <property type="match status" value="1"/>
</dbReference>
<feature type="compositionally biased region" description="Polar residues" evidence="1">
    <location>
        <begin position="130"/>
        <end position="151"/>
    </location>
</feature>
<evidence type="ECO:0000313" key="4">
    <source>
        <dbReference type="Proteomes" id="UP001642487"/>
    </source>
</evidence>
<dbReference type="Pfam" id="PF07714">
    <property type="entry name" value="PK_Tyr_Ser-Thr"/>
    <property type="match status" value="1"/>
</dbReference>
<gene>
    <name evidence="3" type="ORF">CITCOLO1_LOCUS13009</name>
</gene>
<protein>
    <recommendedName>
        <fullName evidence="2">Serine-threonine/tyrosine-protein kinase catalytic domain-containing protein</fullName>
    </recommendedName>
</protein>
<accession>A0ABP0YKC8</accession>
<sequence>MAPEYVIHGHFSVKSDVFSFGILVLEILSGKKNTNFHNGEHLEDLSSFAWTNWREGTIENIIDSTLSVGSRTEMVRCIHIGLLCVQEDVTNRPTMTSVVMMLSSSSITLPIPFKPAFFLHSTTNRSNILSSSDGTNCESVSDQPSKNNISITEIHPR</sequence>
<feature type="region of interest" description="Disordered" evidence="1">
    <location>
        <begin position="130"/>
        <end position="157"/>
    </location>
</feature>
<evidence type="ECO:0000313" key="3">
    <source>
        <dbReference type="EMBL" id="CAK9320953.1"/>
    </source>
</evidence>
<name>A0ABP0YKC8_9ROSI</name>
<dbReference type="Proteomes" id="UP001642487">
    <property type="component" value="Chromosome 4"/>
</dbReference>
<proteinExistence type="predicted"/>
<feature type="domain" description="Serine-threonine/tyrosine-protein kinase catalytic" evidence="2">
    <location>
        <begin position="1"/>
        <end position="101"/>
    </location>
</feature>
<reference evidence="3 4" key="1">
    <citation type="submission" date="2024-03" db="EMBL/GenBank/DDBJ databases">
        <authorList>
            <person name="Gkanogiannis A."/>
            <person name="Becerra Lopez-Lavalle L."/>
        </authorList>
    </citation>
    <scope>NUCLEOTIDE SEQUENCE [LARGE SCALE GENOMIC DNA]</scope>
</reference>
<dbReference type="SUPFAM" id="SSF56112">
    <property type="entry name" value="Protein kinase-like (PK-like)"/>
    <property type="match status" value="1"/>
</dbReference>
<evidence type="ECO:0000259" key="2">
    <source>
        <dbReference type="Pfam" id="PF07714"/>
    </source>
</evidence>
<dbReference type="PANTHER" id="PTHR27006:SF616">
    <property type="entry name" value="CYSTEINE-RICH RECEPTOR-LIKE PROTEIN KINASE 10"/>
    <property type="match status" value="1"/>
</dbReference>
<organism evidence="3 4">
    <name type="scientific">Citrullus colocynthis</name>
    <name type="common">colocynth</name>
    <dbReference type="NCBI Taxonomy" id="252529"/>
    <lineage>
        <taxon>Eukaryota</taxon>
        <taxon>Viridiplantae</taxon>
        <taxon>Streptophyta</taxon>
        <taxon>Embryophyta</taxon>
        <taxon>Tracheophyta</taxon>
        <taxon>Spermatophyta</taxon>
        <taxon>Magnoliopsida</taxon>
        <taxon>eudicotyledons</taxon>
        <taxon>Gunneridae</taxon>
        <taxon>Pentapetalae</taxon>
        <taxon>rosids</taxon>
        <taxon>fabids</taxon>
        <taxon>Cucurbitales</taxon>
        <taxon>Cucurbitaceae</taxon>
        <taxon>Benincaseae</taxon>
        <taxon>Citrullus</taxon>
    </lineage>
</organism>
<dbReference type="InterPro" id="IPR001245">
    <property type="entry name" value="Ser-Thr/Tyr_kinase_cat_dom"/>
</dbReference>